<dbReference type="InParanoid" id="E3IZB4"/>
<evidence type="ECO:0000256" key="3">
    <source>
        <dbReference type="ARBA" id="ARBA00022475"/>
    </source>
</evidence>
<evidence type="ECO:0000256" key="1">
    <source>
        <dbReference type="ARBA" id="ARBA00004651"/>
    </source>
</evidence>
<keyword evidence="4 8" id="KW-0812">Transmembrane</keyword>
<keyword evidence="11" id="KW-1185">Reference proteome</keyword>
<feature type="transmembrane region" description="Helical" evidence="8">
    <location>
        <begin position="226"/>
        <end position="243"/>
    </location>
</feature>
<feature type="transmembrane region" description="Helical" evidence="8">
    <location>
        <begin position="654"/>
        <end position="677"/>
    </location>
</feature>
<feature type="transmembrane region" description="Helical" evidence="8">
    <location>
        <begin position="360"/>
        <end position="382"/>
    </location>
</feature>
<evidence type="ECO:0000259" key="9">
    <source>
        <dbReference type="PROSITE" id="PS50156"/>
    </source>
</evidence>
<reference evidence="10 11" key="1">
    <citation type="submission" date="2010-10" db="EMBL/GenBank/DDBJ databases">
        <title>Complete sequence of Frankia sp. EuI1c.</title>
        <authorList>
            <consortium name="US DOE Joint Genome Institute"/>
            <person name="Lucas S."/>
            <person name="Copeland A."/>
            <person name="Lapidus A."/>
            <person name="Cheng J.-F."/>
            <person name="Bruce D."/>
            <person name="Goodwin L."/>
            <person name="Pitluck S."/>
            <person name="Chertkov O."/>
            <person name="Detter J.C."/>
            <person name="Han C."/>
            <person name="Tapia R."/>
            <person name="Land M."/>
            <person name="Hauser L."/>
            <person name="Jeffries C."/>
            <person name="Kyrpides N."/>
            <person name="Ivanova N."/>
            <person name="Mikhailova N."/>
            <person name="Beauchemin N."/>
            <person name="Sen A."/>
            <person name="Sur S.A."/>
            <person name="Gtari M."/>
            <person name="Wall L."/>
            <person name="Tisa L."/>
            <person name="Woyke T."/>
        </authorList>
    </citation>
    <scope>NUCLEOTIDE SEQUENCE [LARGE SCALE GENOMIC DNA]</scope>
    <source>
        <strain evidence="11">DSM 45817 / CECT 9037 / EuI1c</strain>
    </source>
</reference>
<dbReference type="InterPro" id="IPR000731">
    <property type="entry name" value="SSD"/>
</dbReference>
<dbReference type="OrthoDB" id="7051771at2"/>
<feature type="transmembrane region" description="Helical" evidence="8">
    <location>
        <begin position="12"/>
        <end position="33"/>
    </location>
</feature>
<dbReference type="SUPFAM" id="SSF82866">
    <property type="entry name" value="Multidrug efflux transporter AcrB transmembrane domain"/>
    <property type="match status" value="2"/>
</dbReference>
<feature type="compositionally biased region" description="Gly residues" evidence="7">
    <location>
        <begin position="729"/>
        <end position="743"/>
    </location>
</feature>
<dbReference type="InterPro" id="IPR050545">
    <property type="entry name" value="Mycobact_MmpL"/>
</dbReference>
<keyword evidence="5 8" id="KW-1133">Transmembrane helix</keyword>
<evidence type="ECO:0000256" key="5">
    <source>
        <dbReference type="ARBA" id="ARBA00022989"/>
    </source>
</evidence>
<keyword evidence="6 8" id="KW-0472">Membrane</keyword>
<dbReference type="InterPro" id="IPR004869">
    <property type="entry name" value="MMPL_dom"/>
</dbReference>
<dbReference type="KEGG" id="fri:FraEuI1c_3532"/>
<evidence type="ECO:0000313" key="11">
    <source>
        <dbReference type="Proteomes" id="UP000002484"/>
    </source>
</evidence>
<proteinExistence type="inferred from homology"/>
<feature type="compositionally biased region" description="Pro residues" evidence="7">
    <location>
        <begin position="712"/>
        <end position="724"/>
    </location>
</feature>
<evidence type="ECO:0000313" key="10">
    <source>
        <dbReference type="EMBL" id="ADP81541.1"/>
    </source>
</evidence>
<protein>
    <submittedName>
        <fullName evidence="10">Putative integral membrane export protein</fullName>
    </submittedName>
</protein>
<feature type="transmembrane region" description="Helical" evidence="8">
    <location>
        <begin position="200"/>
        <end position="220"/>
    </location>
</feature>
<dbReference type="Gene3D" id="1.20.1640.10">
    <property type="entry name" value="Multidrug efflux transporter AcrB transmembrane domain"/>
    <property type="match status" value="2"/>
</dbReference>
<feature type="transmembrane region" description="Helical" evidence="8">
    <location>
        <begin position="626"/>
        <end position="648"/>
    </location>
</feature>
<feature type="transmembrane region" description="Helical" evidence="8">
    <location>
        <begin position="173"/>
        <end position="193"/>
    </location>
</feature>
<dbReference type="Pfam" id="PF03176">
    <property type="entry name" value="MMPL"/>
    <property type="match status" value="2"/>
</dbReference>
<keyword evidence="3" id="KW-1003">Cell membrane</keyword>
<dbReference type="Proteomes" id="UP000002484">
    <property type="component" value="Chromosome"/>
</dbReference>
<feature type="region of interest" description="Disordered" evidence="7">
    <location>
        <begin position="706"/>
        <end position="743"/>
    </location>
</feature>
<comment type="subcellular location">
    <subcellularLocation>
        <location evidence="1">Cell membrane</location>
        <topology evidence="1">Multi-pass membrane protein</topology>
    </subcellularLocation>
</comment>
<dbReference type="eggNOG" id="COG2409">
    <property type="taxonomic scope" value="Bacteria"/>
</dbReference>
<organism evidence="10 11">
    <name type="scientific">Pseudofrankia inefficax (strain DSM 45817 / CECT 9037 / DDB 130130 / EuI1c)</name>
    <name type="common">Frankia inefficax</name>
    <dbReference type="NCBI Taxonomy" id="298654"/>
    <lineage>
        <taxon>Bacteria</taxon>
        <taxon>Bacillati</taxon>
        <taxon>Actinomycetota</taxon>
        <taxon>Actinomycetes</taxon>
        <taxon>Frankiales</taxon>
        <taxon>Frankiaceae</taxon>
        <taxon>Pseudofrankia</taxon>
    </lineage>
</organism>
<gene>
    <name evidence="10" type="ordered locus">FraEuI1c_3532</name>
</gene>
<feature type="transmembrane region" description="Helical" evidence="8">
    <location>
        <begin position="272"/>
        <end position="293"/>
    </location>
</feature>
<sequence length="743" mass="76203">MARAGRFCARHGWWVVAGWVLLLVAATVGHRLAGGGYSDDFQLPRSSAQQGADLLRAHAPKAGGLGSQVVFTVEAGALRSHASQLSAAAGNLARLPHVLAVSDPLAAATVSTDGRTAYATVRFDVKPVTLGRSYLATVDQAVAVARDAGVKVDYGGALGNAARPKANEARSEIIGIAVAIVVLLVGFGSVYAAGLPILTALFGVGTGVGVLGMVASVTTFSSVSPTLGIMIGLGVGIDYALFLSTRHRQLVMDGVEPVEAVARTLATSGRSVLVAAATVVIAMLGLFASGIGFVGKLGLAASITVAVSALAAITLVPALLGLAGRRIDRLWVRRPVAEAPTDAGGTGWHRYAAAVGRHPWRFLGAGVAALAVLAVPLLSMTLGHVDAGADPTSYTDRRAYDAITDAFGPGANGPLTVVIQLAGGESGAALAPGLDRALARTPGVATVIPARTTGDGALLVATVLPATGPQDPATDHLLARLHADTLPAVVAGTGSHGYVTGNLPANLDFRDQVSARLPVIIAVVILAAFLLLLVSFRSPFLAFKAALLNLFSIGAAYGVVVAVFQWGWGGSLLGVDEKVPIESYVPMMMFAIVFGLSMDYEVFLLSRVRERWLATGDNGRSVADGLAATARVITCAALIMTSVFLAFLLSSNVVIKMIALGLGASVLIDASLIRLVVVPAAMFLLGRANWWLPGWLDRALPRLEADSGPHSVPAPRPESEPAPEPVVSDGGGREGGLGQRTGG</sequence>
<feature type="transmembrane region" description="Helical" evidence="8">
    <location>
        <begin position="584"/>
        <end position="605"/>
    </location>
</feature>
<dbReference type="HOGENOM" id="CLU_005108_1_3_11"/>
<comment type="similarity">
    <text evidence="2">Belongs to the resistance-nodulation-cell division (RND) (TC 2.A.6) family. MmpL subfamily.</text>
</comment>
<evidence type="ECO:0000256" key="6">
    <source>
        <dbReference type="ARBA" id="ARBA00023136"/>
    </source>
</evidence>
<dbReference type="GO" id="GO:0005886">
    <property type="term" value="C:plasma membrane"/>
    <property type="evidence" value="ECO:0007669"/>
    <property type="project" value="UniProtKB-SubCell"/>
</dbReference>
<evidence type="ECO:0000256" key="8">
    <source>
        <dbReference type="SAM" id="Phobius"/>
    </source>
</evidence>
<evidence type="ECO:0000256" key="4">
    <source>
        <dbReference type="ARBA" id="ARBA00022692"/>
    </source>
</evidence>
<feature type="transmembrane region" description="Helical" evidence="8">
    <location>
        <begin position="546"/>
        <end position="564"/>
    </location>
</feature>
<evidence type="ECO:0000256" key="2">
    <source>
        <dbReference type="ARBA" id="ARBA00010157"/>
    </source>
</evidence>
<dbReference type="EMBL" id="CP002299">
    <property type="protein sequence ID" value="ADP81541.1"/>
    <property type="molecule type" value="Genomic_DNA"/>
</dbReference>
<dbReference type="PANTHER" id="PTHR33406">
    <property type="entry name" value="MEMBRANE PROTEIN MJ1562-RELATED"/>
    <property type="match status" value="1"/>
</dbReference>
<dbReference type="AlphaFoldDB" id="E3IZB4"/>
<dbReference type="STRING" id="298654.FraEuI1c_3532"/>
<feature type="transmembrane region" description="Helical" evidence="8">
    <location>
        <begin position="513"/>
        <end position="534"/>
    </location>
</feature>
<feature type="domain" description="SSD" evidence="9">
    <location>
        <begin position="211"/>
        <end position="322"/>
    </location>
</feature>
<name>E3IZB4_PSEI1</name>
<dbReference type="PANTHER" id="PTHR33406:SF11">
    <property type="entry name" value="MEMBRANE PROTEIN SCO6666-RELATED"/>
    <property type="match status" value="1"/>
</dbReference>
<dbReference type="PROSITE" id="PS50156">
    <property type="entry name" value="SSD"/>
    <property type="match status" value="1"/>
</dbReference>
<evidence type="ECO:0000256" key="7">
    <source>
        <dbReference type="SAM" id="MobiDB-lite"/>
    </source>
</evidence>
<feature type="transmembrane region" description="Helical" evidence="8">
    <location>
        <begin position="299"/>
        <end position="324"/>
    </location>
</feature>
<accession>E3IZB4</accession>